<dbReference type="EMBL" id="GBXM01058965">
    <property type="protein sequence ID" value="JAH49612.1"/>
    <property type="molecule type" value="Transcribed_RNA"/>
</dbReference>
<dbReference type="AlphaFoldDB" id="A0A0E9T855"/>
<sequence>MSMAGFMSNSLGSAGCFIQRKGHVAYLKKSESRLKMNV</sequence>
<name>A0A0E9T855_ANGAN</name>
<protein>
    <submittedName>
        <fullName evidence="1">Uncharacterized protein</fullName>
    </submittedName>
</protein>
<accession>A0A0E9T855</accession>
<evidence type="ECO:0000313" key="1">
    <source>
        <dbReference type="EMBL" id="JAH49612.1"/>
    </source>
</evidence>
<proteinExistence type="predicted"/>
<organism evidence="1">
    <name type="scientific">Anguilla anguilla</name>
    <name type="common">European freshwater eel</name>
    <name type="synonym">Muraena anguilla</name>
    <dbReference type="NCBI Taxonomy" id="7936"/>
    <lineage>
        <taxon>Eukaryota</taxon>
        <taxon>Metazoa</taxon>
        <taxon>Chordata</taxon>
        <taxon>Craniata</taxon>
        <taxon>Vertebrata</taxon>
        <taxon>Euteleostomi</taxon>
        <taxon>Actinopterygii</taxon>
        <taxon>Neopterygii</taxon>
        <taxon>Teleostei</taxon>
        <taxon>Anguilliformes</taxon>
        <taxon>Anguillidae</taxon>
        <taxon>Anguilla</taxon>
    </lineage>
</organism>
<reference evidence="1" key="1">
    <citation type="submission" date="2014-11" db="EMBL/GenBank/DDBJ databases">
        <authorList>
            <person name="Amaro Gonzalez C."/>
        </authorList>
    </citation>
    <scope>NUCLEOTIDE SEQUENCE</scope>
</reference>
<reference evidence="1" key="2">
    <citation type="journal article" date="2015" name="Fish Shellfish Immunol.">
        <title>Early steps in the European eel (Anguilla anguilla)-Vibrio vulnificus interaction in the gills: Role of the RtxA13 toxin.</title>
        <authorList>
            <person name="Callol A."/>
            <person name="Pajuelo D."/>
            <person name="Ebbesson L."/>
            <person name="Teles M."/>
            <person name="MacKenzie S."/>
            <person name="Amaro C."/>
        </authorList>
    </citation>
    <scope>NUCLEOTIDE SEQUENCE</scope>
</reference>